<dbReference type="EMBL" id="LR797252">
    <property type="protein sequence ID" value="CAB4196861.1"/>
    <property type="molecule type" value="Genomic_DNA"/>
</dbReference>
<reference evidence="1" key="1">
    <citation type="submission" date="2020-05" db="EMBL/GenBank/DDBJ databases">
        <authorList>
            <person name="Chiriac C."/>
            <person name="Salcher M."/>
            <person name="Ghai R."/>
            <person name="Kavagutti S V."/>
        </authorList>
    </citation>
    <scope>NUCLEOTIDE SEQUENCE</scope>
</reference>
<evidence type="ECO:0000313" key="1">
    <source>
        <dbReference type="EMBL" id="CAB4196861.1"/>
    </source>
</evidence>
<name>A0A6J5RTH0_9CAUD</name>
<organism evidence="1">
    <name type="scientific">uncultured Caudovirales phage</name>
    <dbReference type="NCBI Taxonomy" id="2100421"/>
    <lineage>
        <taxon>Viruses</taxon>
        <taxon>Duplodnaviria</taxon>
        <taxon>Heunggongvirae</taxon>
        <taxon>Uroviricota</taxon>
        <taxon>Caudoviricetes</taxon>
        <taxon>Peduoviridae</taxon>
        <taxon>Maltschvirus</taxon>
        <taxon>Maltschvirus maltsch</taxon>
    </lineage>
</organism>
<accession>A0A6J5RTH0</accession>
<sequence>MTAHKLEVSRLINPLVNNNTDEYSIPLDISDLISICREFNKLGWQIQNQIEYILEFGVEESLKSGNVKRESLPYIKNFLKFICKNPYFGDSVLQAEECIYLISIYEEVNKSNISPILN</sequence>
<proteinExistence type="predicted"/>
<protein>
    <submittedName>
        <fullName evidence="1">Uncharacterized protein</fullName>
    </submittedName>
</protein>
<gene>
    <name evidence="1" type="ORF">UFOVP1290_381</name>
</gene>